<feature type="region of interest" description="Disordered" evidence="2">
    <location>
        <begin position="418"/>
        <end position="438"/>
    </location>
</feature>
<proteinExistence type="predicted"/>
<protein>
    <submittedName>
        <fullName evidence="4">MBD domain-containing protein</fullName>
    </submittedName>
</protein>
<feature type="region of interest" description="Disordered" evidence="2">
    <location>
        <begin position="361"/>
        <end position="382"/>
    </location>
</feature>
<evidence type="ECO:0000256" key="1">
    <source>
        <dbReference type="SAM" id="Coils"/>
    </source>
</evidence>
<organism evidence="3 4">
    <name type="scientific">Steinernema glaseri</name>
    <dbReference type="NCBI Taxonomy" id="37863"/>
    <lineage>
        <taxon>Eukaryota</taxon>
        <taxon>Metazoa</taxon>
        <taxon>Ecdysozoa</taxon>
        <taxon>Nematoda</taxon>
        <taxon>Chromadorea</taxon>
        <taxon>Rhabditida</taxon>
        <taxon>Tylenchina</taxon>
        <taxon>Panagrolaimomorpha</taxon>
        <taxon>Strongyloidoidea</taxon>
        <taxon>Steinernematidae</taxon>
        <taxon>Steinernema</taxon>
    </lineage>
</organism>
<dbReference type="Proteomes" id="UP000095287">
    <property type="component" value="Unplaced"/>
</dbReference>
<dbReference type="AlphaFoldDB" id="A0A1I7Y2V8"/>
<feature type="coiled-coil region" evidence="1">
    <location>
        <begin position="235"/>
        <end position="262"/>
    </location>
</feature>
<reference evidence="4" key="1">
    <citation type="submission" date="2016-11" db="UniProtKB">
        <authorList>
            <consortium name="WormBaseParasite"/>
        </authorList>
    </citation>
    <scope>IDENTIFICATION</scope>
</reference>
<evidence type="ECO:0000313" key="4">
    <source>
        <dbReference type="WBParaSite" id="L893_g11900.t1"/>
    </source>
</evidence>
<sequence length="438" mass="50132">MDHLENPRGTAWVETRCLDTQDDGLPYWRTKELLRYMRRQADEQLEESGLRRGQMGGFECQLRNPFSYAPELPYYQSCHHGCEKGRPFVIPARFRTRHASLAQCCGRCAFWIDEKRRESRKEKKRSRIQALEVSEDEVQVELPQKRKPRIVEKPSVVIVEEPKEELKEVPKKNEKPVKVAEVDDGAKPPIYGAAELEFGLKNVLKTTRKTIKAVRDVRFFTASSDINCDLHLGALEKLEHNVKNYKEHFDVQKRELNQLLAEPKTQTSKADAGALNTSRAISALSVSTAPVKHCPTTVATTSAPESDQSHLEWGAKSEVSVERKVSESGPQFCNVRSHIRTRPRESYRSAKMTVQQGCCLGKKHSAPRDSTPVAPKRRRTSSMDVCAIRREQERLDQERLALAIEKAQWTEEKVERRMAGSAPSVRRQFRRVMQDASR</sequence>
<keyword evidence="1" id="KW-0175">Coiled coil</keyword>
<keyword evidence="3" id="KW-1185">Reference proteome</keyword>
<accession>A0A1I7Y2V8</accession>
<evidence type="ECO:0000256" key="2">
    <source>
        <dbReference type="SAM" id="MobiDB-lite"/>
    </source>
</evidence>
<dbReference type="WBParaSite" id="L893_g11900.t1">
    <property type="protein sequence ID" value="L893_g11900.t1"/>
    <property type="gene ID" value="L893_g11900"/>
</dbReference>
<name>A0A1I7Y2V8_9BILA</name>
<evidence type="ECO:0000313" key="3">
    <source>
        <dbReference type="Proteomes" id="UP000095287"/>
    </source>
</evidence>